<dbReference type="Proteomes" id="UP000031184">
    <property type="component" value="Unassembled WGS sequence"/>
</dbReference>
<dbReference type="InterPro" id="IPR000036">
    <property type="entry name" value="Peptidase_A26_omptin"/>
</dbReference>
<evidence type="ECO:0000313" key="2">
    <source>
        <dbReference type="Proteomes" id="UP000031184"/>
    </source>
</evidence>
<dbReference type="GO" id="GO:0006508">
    <property type="term" value="P:proteolysis"/>
    <property type="evidence" value="ECO:0007669"/>
    <property type="project" value="InterPro"/>
</dbReference>
<evidence type="ECO:0000313" key="1">
    <source>
        <dbReference type="EMBL" id="KID49318.1"/>
    </source>
</evidence>
<dbReference type="GO" id="GO:0004190">
    <property type="term" value="F:aspartic-type endopeptidase activity"/>
    <property type="evidence" value="ECO:0007669"/>
    <property type="project" value="InterPro"/>
</dbReference>
<comment type="caution">
    <text evidence="1">The sequence shown here is derived from an EMBL/GenBank/DDBJ whole genome shotgun (WGS) entry which is preliminary data.</text>
</comment>
<dbReference type="InterPro" id="IPR053724">
    <property type="entry name" value="OMP_A26_sf"/>
</dbReference>
<accession>A0A0B4E772</accession>
<reference evidence="1 2" key="1">
    <citation type="submission" date="2013-08" db="EMBL/GenBank/DDBJ databases">
        <title>An opportunistic ruminal bacterium that causes liver abscesses in cattle.</title>
        <authorList>
            <person name="Benahmed F.H."/>
            <person name="Rasmussen M."/>
            <person name="Harbottle H."/>
            <person name="Soppet D."/>
            <person name="Nagaraja T.G."/>
            <person name="Davidson M."/>
        </authorList>
    </citation>
    <scope>NUCLEOTIDE SEQUENCE [LARGE SCALE GENOMIC DNA]</scope>
    <source>
        <strain evidence="1 2">B35</strain>
    </source>
</reference>
<dbReference type="Gene3D" id="2.40.128.90">
    <property type="entry name" value="OMPT-like"/>
    <property type="match status" value="1"/>
</dbReference>
<dbReference type="GO" id="GO:0009279">
    <property type="term" value="C:cell outer membrane"/>
    <property type="evidence" value="ECO:0007669"/>
    <property type="project" value="InterPro"/>
</dbReference>
<sequence length="79" mass="9136">METIERYKNMKYLSSNLLLKYHWNEALSLKAGVEIVKHFKNRKSTVVSTSDEGEVSTEKNIAGVKNQNISYSLGFEYKF</sequence>
<dbReference type="AlphaFoldDB" id="A0A0B4E772"/>
<dbReference type="InterPro" id="IPR020080">
    <property type="entry name" value="OM_adhesin/peptidase_omptin"/>
</dbReference>
<dbReference type="PATRIC" id="fig|1226633.4.peg.802"/>
<dbReference type="EMBL" id="AUZI01000012">
    <property type="protein sequence ID" value="KID49318.1"/>
    <property type="molecule type" value="Genomic_DNA"/>
</dbReference>
<dbReference type="Pfam" id="PF01278">
    <property type="entry name" value="Omptin"/>
    <property type="match status" value="1"/>
</dbReference>
<name>A0A0B4E772_9FUSO</name>
<dbReference type="SUPFAM" id="SSF69917">
    <property type="entry name" value="OMPT-like"/>
    <property type="match status" value="1"/>
</dbReference>
<proteinExistence type="predicted"/>
<protein>
    <submittedName>
        <fullName evidence="1">Uncharacterized protein</fullName>
    </submittedName>
</protein>
<organism evidence="1 2">
    <name type="scientific">Fusobacterium necrophorum subsp. funduliforme B35</name>
    <dbReference type="NCBI Taxonomy" id="1226633"/>
    <lineage>
        <taxon>Bacteria</taxon>
        <taxon>Fusobacteriati</taxon>
        <taxon>Fusobacteriota</taxon>
        <taxon>Fusobacteriia</taxon>
        <taxon>Fusobacteriales</taxon>
        <taxon>Fusobacteriaceae</taxon>
        <taxon>Fusobacterium</taxon>
    </lineage>
</organism>
<gene>
    <name evidence="1" type="ORF">C095_03990</name>
</gene>